<dbReference type="InterPro" id="IPR013783">
    <property type="entry name" value="Ig-like_fold"/>
</dbReference>
<dbReference type="InterPro" id="IPR047589">
    <property type="entry name" value="DUF11_rpt"/>
</dbReference>
<dbReference type="SUPFAM" id="SSF52058">
    <property type="entry name" value="L domain-like"/>
    <property type="match status" value="1"/>
</dbReference>
<name>A0A1I1P7V5_9BACT</name>
<keyword evidence="4" id="KW-1185">Reference proteome</keyword>
<reference evidence="3 4" key="1">
    <citation type="submission" date="2016-10" db="EMBL/GenBank/DDBJ databases">
        <authorList>
            <person name="de Groot N.N."/>
        </authorList>
    </citation>
    <scope>NUCLEOTIDE SEQUENCE [LARGE SCALE GENOMIC DNA]</scope>
    <source>
        <strain evidence="3 4">DSM 6793</strain>
    </source>
</reference>
<dbReference type="InterPro" id="IPR055353">
    <property type="entry name" value="DUF7619"/>
</dbReference>
<dbReference type="NCBIfam" id="TIGR01451">
    <property type="entry name" value="B_ant_repeat"/>
    <property type="match status" value="1"/>
</dbReference>
<dbReference type="AlphaFoldDB" id="A0A1I1P7V5"/>
<feature type="signal peptide" evidence="1">
    <location>
        <begin position="1"/>
        <end position="23"/>
    </location>
</feature>
<dbReference type="EMBL" id="FOLE01000030">
    <property type="protein sequence ID" value="SFD03758.1"/>
    <property type="molecule type" value="Genomic_DNA"/>
</dbReference>
<dbReference type="Proteomes" id="UP000199514">
    <property type="component" value="Unassembled WGS sequence"/>
</dbReference>
<keyword evidence="1" id="KW-0732">Signal</keyword>
<accession>A0A1I1P7V5</accession>
<dbReference type="Pfam" id="PF24595">
    <property type="entry name" value="DUF7619"/>
    <property type="match status" value="1"/>
</dbReference>
<dbReference type="STRING" id="927664.SAMN05421780_1301"/>
<evidence type="ECO:0000259" key="2">
    <source>
        <dbReference type="Pfam" id="PF24595"/>
    </source>
</evidence>
<evidence type="ECO:0000313" key="3">
    <source>
        <dbReference type="EMBL" id="SFD03758.1"/>
    </source>
</evidence>
<feature type="domain" description="DUF7619" evidence="2">
    <location>
        <begin position="588"/>
        <end position="719"/>
    </location>
</feature>
<gene>
    <name evidence="3" type="ORF">SAMN05421780_1301</name>
</gene>
<proteinExistence type="predicted"/>
<feature type="non-terminal residue" evidence="3">
    <location>
        <position position="721"/>
    </location>
</feature>
<evidence type="ECO:0000256" key="1">
    <source>
        <dbReference type="SAM" id="SignalP"/>
    </source>
</evidence>
<sequence length="721" mass="78236">MKKTIVTLSLLMAGLFAQHEAQAQYVTLPDTNFRNYMRGEFASCFNTAGLLDTTAAAALVVNEFFLDGMAGNLNNISGIQYFKGIKRLDIMSANITELPKLPLSLEALSISYANNLTSIAPLPPTLHYLGLEALENLNTLPSFPFTIQKLYIKNLPANSLGTLPDSLKELDVLETYFGAMPTLPAKLERLNWMNNSPNNEQYINAWPAAIKTITLGYGGYTIAGLTNTVESFTLESVALNCPSFGNNVSYIELKMSSSEALPTLPNSLETLWIEECGMAIPQLPSNLKYFTLLEENMADKCLPVLPEGLLELKIFADDYGSGVMTSSVNCIPNRPVALQIIGQGVMESLPLDLPVCNPANNVNQCQNYATFTGRAFRDLNSNGLYEEGEPLCKNVKLSAGNRATYTNAQGMYWLVADTLGTLSITTSNFPAYYTASQASQSATFANYSDVITKDFALVATQTVKDVAASITNYTPARSGFNLKMYLSYENVGTLSANAVAKFVKPAFYTVNSASVAGYTVSGDTLIWNLGTMAIGETKNIIVYGTVSTAAVFGSVISFQSFMNENDASDNNLADNTKTLNLTVVGSFDPNDKQAREAISPAQIADGEYIDYTIRFQNTGTDTAFTVVIADTLANTLQANTLEVMASSHNVRTNVKGNIVYFEHLNIQLPDSNVNEKASHGFVSFRIKPQANLALGTNISNKAAIYFDYNAPVITNTAVTKV</sequence>
<dbReference type="Gene3D" id="2.60.40.10">
    <property type="entry name" value="Immunoglobulins"/>
    <property type="match status" value="1"/>
</dbReference>
<feature type="chain" id="PRO_5011469581" evidence="1">
    <location>
        <begin position="24"/>
        <end position="721"/>
    </location>
</feature>
<dbReference type="Gene3D" id="3.80.10.10">
    <property type="entry name" value="Ribonuclease Inhibitor"/>
    <property type="match status" value="1"/>
</dbReference>
<dbReference type="InterPro" id="IPR032675">
    <property type="entry name" value="LRR_dom_sf"/>
</dbReference>
<protein>
    <submittedName>
        <fullName evidence="3">Conserved repeat domain-containing protein</fullName>
    </submittedName>
</protein>
<organism evidence="3 4">
    <name type="scientific">Flexibacter flexilis DSM 6793</name>
    <dbReference type="NCBI Taxonomy" id="927664"/>
    <lineage>
        <taxon>Bacteria</taxon>
        <taxon>Pseudomonadati</taxon>
        <taxon>Bacteroidota</taxon>
        <taxon>Cytophagia</taxon>
        <taxon>Cytophagales</taxon>
        <taxon>Flexibacteraceae</taxon>
        <taxon>Flexibacter</taxon>
    </lineage>
</organism>
<evidence type="ECO:0000313" key="4">
    <source>
        <dbReference type="Proteomes" id="UP000199514"/>
    </source>
</evidence>